<evidence type="ECO:0000256" key="3">
    <source>
        <dbReference type="ARBA" id="ARBA00022777"/>
    </source>
</evidence>
<feature type="domain" description="Protein kinase" evidence="7">
    <location>
        <begin position="8"/>
        <end position="283"/>
    </location>
</feature>
<reference evidence="8 9" key="1">
    <citation type="journal article" date="2019" name="G3 (Bethesda)">
        <title>Sequencing of a Wild Apple (Malus baccata) Genome Unravels the Differences Between Cultivated and Wild Apple Species Regarding Disease Resistance and Cold Tolerance.</title>
        <authorList>
            <person name="Chen X."/>
        </authorList>
    </citation>
    <scope>NUCLEOTIDE SEQUENCE [LARGE SCALE GENOMIC DNA]</scope>
    <source>
        <strain evidence="9">cv. Shandingzi</strain>
        <tissue evidence="8">Leaves</tissue>
    </source>
</reference>
<dbReference type="Gene3D" id="3.30.200.20">
    <property type="entry name" value="Phosphorylase Kinase, domain 1"/>
    <property type="match status" value="1"/>
</dbReference>
<dbReference type="GO" id="GO:0004674">
    <property type="term" value="F:protein serine/threonine kinase activity"/>
    <property type="evidence" value="ECO:0007669"/>
    <property type="project" value="UniProtKB-KW"/>
</dbReference>
<dbReference type="InterPro" id="IPR000719">
    <property type="entry name" value="Prot_kinase_dom"/>
</dbReference>
<name>A0A540L1U4_MALBA</name>
<dbReference type="SMART" id="SM00220">
    <property type="entry name" value="S_TKc"/>
    <property type="match status" value="1"/>
</dbReference>
<dbReference type="SUPFAM" id="SSF56112">
    <property type="entry name" value="Protein kinase-like (PK-like)"/>
    <property type="match status" value="1"/>
</dbReference>
<comment type="caution">
    <text evidence="8">The sequence shown here is derived from an EMBL/GenBank/DDBJ whole genome shotgun (WGS) entry which is preliminary data.</text>
</comment>
<evidence type="ECO:0000313" key="9">
    <source>
        <dbReference type="Proteomes" id="UP000315295"/>
    </source>
</evidence>
<dbReference type="PANTHER" id="PTHR48011:SF56">
    <property type="entry name" value="PROTEIN KINASE DOMAIN-CONTAINING PROTEIN"/>
    <property type="match status" value="1"/>
</dbReference>
<dbReference type="InterPro" id="IPR017441">
    <property type="entry name" value="Protein_kinase_ATP_BS"/>
</dbReference>
<proteinExistence type="inferred from homology"/>
<keyword evidence="9" id="KW-1185">Reference proteome</keyword>
<dbReference type="Proteomes" id="UP000315295">
    <property type="component" value="Unassembled WGS sequence"/>
</dbReference>
<feature type="binding site" evidence="5">
    <location>
        <position position="46"/>
    </location>
    <ligand>
        <name>ATP</name>
        <dbReference type="ChEBI" id="CHEBI:30616"/>
    </ligand>
</feature>
<evidence type="ECO:0000259" key="7">
    <source>
        <dbReference type="PROSITE" id="PS50011"/>
    </source>
</evidence>
<accession>A0A540L1U4</accession>
<evidence type="ECO:0000256" key="6">
    <source>
        <dbReference type="RuleBase" id="RU000304"/>
    </source>
</evidence>
<organism evidence="8 9">
    <name type="scientific">Malus baccata</name>
    <name type="common">Siberian crab apple</name>
    <name type="synonym">Pyrus baccata</name>
    <dbReference type="NCBI Taxonomy" id="106549"/>
    <lineage>
        <taxon>Eukaryota</taxon>
        <taxon>Viridiplantae</taxon>
        <taxon>Streptophyta</taxon>
        <taxon>Embryophyta</taxon>
        <taxon>Tracheophyta</taxon>
        <taxon>Spermatophyta</taxon>
        <taxon>Magnoliopsida</taxon>
        <taxon>eudicotyledons</taxon>
        <taxon>Gunneridae</taxon>
        <taxon>Pentapetalae</taxon>
        <taxon>rosids</taxon>
        <taxon>fabids</taxon>
        <taxon>Rosales</taxon>
        <taxon>Rosaceae</taxon>
        <taxon>Amygdaloideae</taxon>
        <taxon>Maleae</taxon>
        <taxon>Malus</taxon>
    </lineage>
</organism>
<evidence type="ECO:0000256" key="4">
    <source>
        <dbReference type="ARBA" id="ARBA00022840"/>
    </source>
</evidence>
<keyword evidence="6" id="KW-0723">Serine/threonine-protein kinase</keyword>
<gene>
    <name evidence="8" type="ORF">C1H46_034010</name>
</gene>
<sequence>MWNHGERWLRGALIGQGSFASVFLATPNKRTRGLLTGNLPAVMAVKSAELSASESIQHEAAVLFEIKGCPFIIDRFGEETTTTDKGHKVYNLLLEFAAGGTLDGLIQRSNGHGLPEAEVKRYARSILEGVKHVHKCGYVHCDLKPENILLVPVAATCSSSGFVAKIADFGLAKKSKEKFSGWRGTPWYLSPEAFKDEKQDQSSDIWSLGCIVFEMLVGKSPWELKPGFDDLVDSYDAKMLDHLRTSKIPAGISYMAMDFLKSCLATKPGKRLTAEELLSHPFLAWPQPTKPGHVKVKLVNSALGHTYGVRFLKRSAEYHASGAIVPRIQPAPGFGIQAGVE</sequence>
<dbReference type="InterPro" id="IPR011009">
    <property type="entry name" value="Kinase-like_dom_sf"/>
</dbReference>
<protein>
    <recommendedName>
        <fullName evidence="7">Protein kinase domain-containing protein</fullName>
    </recommendedName>
</protein>
<dbReference type="InterPro" id="IPR008271">
    <property type="entry name" value="Ser/Thr_kinase_AS"/>
</dbReference>
<keyword evidence="1" id="KW-0808">Transferase</keyword>
<keyword evidence="3" id="KW-0418">Kinase</keyword>
<evidence type="ECO:0000256" key="2">
    <source>
        <dbReference type="ARBA" id="ARBA00022741"/>
    </source>
</evidence>
<dbReference type="AlphaFoldDB" id="A0A540L1U4"/>
<dbReference type="STRING" id="106549.A0A540L1U4"/>
<dbReference type="PROSITE" id="PS00108">
    <property type="entry name" value="PROTEIN_KINASE_ST"/>
    <property type="match status" value="1"/>
</dbReference>
<dbReference type="Pfam" id="PF00069">
    <property type="entry name" value="Pkinase"/>
    <property type="match status" value="1"/>
</dbReference>
<dbReference type="Gene3D" id="1.10.510.10">
    <property type="entry name" value="Transferase(Phosphotransferase) domain 1"/>
    <property type="match status" value="1"/>
</dbReference>
<dbReference type="PANTHER" id="PTHR48011">
    <property type="entry name" value="CCR4-NOT TRANSCRIPTIONAL COMPLEX SUBUNIT CAF120-RELATED"/>
    <property type="match status" value="1"/>
</dbReference>
<dbReference type="GO" id="GO:0005524">
    <property type="term" value="F:ATP binding"/>
    <property type="evidence" value="ECO:0007669"/>
    <property type="project" value="UniProtKB-UniRule"/>
</dbReference>
<keyword evidence="2 5" id="KW-0547">Nucleotide-binding</keyword>
<evidence type="ECO:0000313" key="8">
    <source>
        <dbReference type="EMBL" id="TQD80420.1"/>
    </source>
</evidence>
<evidence type="ECO:0000256" key="1">
    <source>
        <dbReference type="ARBA" id="ARBA00022679"/>
    </source>
</evidence>
<dbReference type="PROSITE" id="PS50011">
    <property type="entry name" value="PROTEIN_KINASE_DOM"/>
    <property type="match status" value="1"/>
</dbReference>
<dbReference type="EMBL" id="VIEB01000808">
    <property type="protein sequence ID" value="TQD80420.1"/>
    <property type="molecule type" value="Genomic_DNA"/>
</dbReference>
<evidence type="ECO:0000256" key="5">
    <source>
        <dbReference type="PROSITE-ProRule" id="PRU10141"/>
    </source>
</evidence>
<dbReference type="GO" id="GO:0007165">
    <property type="term" value="P:signal transduction"/>
    <property type="evidence" value="ECO:0007669"/>
    <property type="project" value="TreeGrafter"/>
</dbReference>
<comment type="similarity">
    <text evidence="6">Belongs to the protein kinase superfamily.</text>
</comment>
<dbReference type="PROSITE" id="PS00107">
    <property type="entry name" value="PROTEIN_KINASE_ATP"/>
    <property type="match status" value="1"/>
</dbReference>
<keyword evidence="4 5" id="KW-0067">ATP-binding</keyword>
<dbReference type="InterPro" id="IPR052751">
    <property type="entry name" value="Plant_MAPKKK"/>
</dbReference>